<proteinExistence type="predicted"/>
<evidence type="ECO:0000256" key="1">
    <source>
        <dbReference type="ARBA" id="ARBA00022527"/>
    </source>
</evidence>
<feature type="domain" description="Protein kinase" evidence="6">
    <location>
        <begin position="66"/>
        <end position="453"/>
    </location>
</feature>
<comment type="caution">
    <text evidence="7">The sequence shown here is derived from an EMBL/GenBank/DDBJ whole genome shotgun (WGS) entry which is preliminary data.</text>
</comment>
<dbReference type="EMBL" id="BRPK01000001">
    <property type="protein sequence ID" value="GLB33250.1"/>
    <property type="molecule type" value="Genomic_DNA"/>
</dbReference>
<keyword evidence="2" id="KW-0808">Transferase</keyword>
<name>A0A9P3UJE7_LYOSH</name>
<dbReference type="PROSITE" id="PS50011">
    <property type="entry name" value="PROTEIN_KINASE_DOM"/>
    <property type="match status" value="1"/>
</dbReference>
<dbReference type="GO" id="GO:0005524">
    <property type="term" value="F:ATP binding"/>
    <property type="evidence" value="ECO:0007669"/>
    <property type="project" value="UniProtKB-KW"/>
</dbReference>
<keyword evidence="5" id="KW-0067">ATP-binding</keyword>
<dbReference type="SUPFAM" id="SSF56112">
    <property type="entry name" value="Protein kinase-like (PK-like)"/>
    <property type="match status" value="1"/>
</dbReference>
<dbReference type="Proteomes" id="UP001063166">
    <property type="component" value="Unassembled WGS sequence"/>
</dbReference>
<evidence type="ECO:0000256" key="3">
    <source>
        <dbReference type="ARBA" id="ARBA00022741"/>
    </source>
</evidence>
<dbReference type="PROSITE" id="PS00108">
    <property type="entry name" value="PROTEIN_KINASE_ST"/>
    <property type="match status" value="1"/>
</dbReference>
<keyword evidence="1" id="KW-0723">Serine/threonine-protein kinase</keyword>
<keyword evidence="3" id="KW-0547">Nucleotide-binding</keyword>
<dbReference type="InterPro" id="IPR050494">
    <property type="entry name" value="Ser_Thr_dual-spec_kinase"/>
</dbReference>
<keyword evidence="8" id="KW-1185">Reference proteome</keyword>
<dbReference type="Gene3D" id="1.10.510.10">
    <property type="entry name" value="Transferase(Phosphotransferase) domain 1"/>
    <property type="match status" value="1"/>
</dbReference>
<evidence type="ECO:0000259" key="6">
    <source>
        <dbReference type="PROSITE" id="PS50011"/>
    </source>
</evidence>
<evidence type="ECO:0000313" key="7">
    <source>
        <dbReference type="EMBL" id="GLB33250.1"/>
    </source>
</evidence>
<evidence type="ECO:0000313" key="8">
    <source>
        <dbReference type="Proteomes" id="UP001063166"/>
    </source>
</evidence>
<evidence type="ECO:0000256" key="5">
    <source>
        <dbReference type="ARBA" id="ARBA00022840"/>
    </source>
</evidence>
<dbReference type="InterPro" id="IPR011009">
    <property type="entry name" value="Kinase-like_dom_sf"/>
</dbReference>
<keyword evidence="4" id="KW-0418">Kinase</keyword>
<gene>
    <name evidence="7" type="ORF">LshimejAT787_0101340</name>
</gene>
<dbReference type="AlphaFoldDB" id="A0A9P3UJE7"/>
<reference evidence="7" key="1">
    <citation type="submission" date="2022-07" db="EMBL/GenBank/DDBJ databases">
        <title>The genome of Lyophyllum shimeji provides insight into the initial evolution of ectomycorrhizal fungal genome.</title>
        <authorList>
            <person name="Kobayashi Y."/>
            <person name="Shibata T."/>
            <person name="Hirakawa H."/>
            <person name="Shigenobu S."/>
            <person name="Nishiyama T."/>
            <person name="Yamada A."/>
            <person name="Hasebe M."/>
            <person name="Kawaguchi M."/>
        </authorList>
    </citation>
    <scope>NUCLEOTIDE SEQUENCE</scope>
    <source>
        <strain evidence="7">AT787</strain>
    </source>
</reference>
<dbReference type="OrthoDB" id="5979581at2759"/>
<dbReference type="InterPro" id="IPR000719">
    <property type="entry name" value="Prot_kinase_dom"/>
</dbReference>
<dbReference type="Pfam" id="PF00069">
    <property type="entry name" value="Pkinase"/>
    <property type="match status" value="2"/>
</dbReference>
<dbReference type="InterPro" id="IPR008271">
    <property type="entry name" value="Ser/Thr_kinase_AS"/>
</dbReference>
<organism evidence="7 8">
    <name type="scientific">Lyophyllum shimeji</name>
    <name type="common">Hon-shimeji</name>
    <name type="synonym">Tricholoma shimeji</name>
    <dbReference type="NCBI Taxonomy" id="47721"/>
    <lineage>
        <taxon>Eukaryota</taxon>
        <taxon>Fungi</taxon>
        <taxon>Dikarya</taxon>
        <taxon>Basidiomycota</taxon>
        <taxon>Agaricomycotina</taxon>
        <taxon>Agaricomycetes</taxon>
        <taxon>Agaricomycetidae</taxon>
        <taxon>Agaricales</taxon>
        <taxon>Tricholomatineae</taxon>
        <taxon>Lyophyllaceae</taxon>
        <taxon>Lyophyllum</taxon>
    </lineage>
</organism>
<dbReference type="Gene3D" id="3.30.200.20">
    <property type="entry name" value="Phosphorylase Kinase, domain 1"/>
    <property type="match status" value="1"/>
</dbReference>
<sequence length="455" mass="50747">MSILPMRMPSGTWIQPNKRRPGRIMQLSEEGTGDIYAFEEEPLALGRFDGFGYYPACLGHAFSSEFLTIRKLGWSNSSTVWIGQNLAAWQIEAWGSTTVLPNKFYAIKVKTSHASSLPSYESDCYEAITARRESPGLRHCLPLIRSHYNVSTEGIHRYFMTSVTGPDLMKLASKRLGLYPIPAVKRILRQTLLALEHIHASGFLHGDLKPDNIVVSLPDGQTDKLVEEALAKSPSETYPASNVPYLSDQPIVTVKSQPLDPVWLDDDLGNLDIQLVDYGHAIPLDKTHDAPPNMQLEVFRSPEVTLGHPISKEIDIWSLGCIAVYLLIGTHFFENPMFHDPADGGRDARRLCRTIEFLGRFSESFLARCSRRDELLDEHGVPRGVFGELAEGGRALVTSENMPRTELETILRPGLSDLGERELSEVCGFVRRCLTVDPAHRPSASGLLEDPWLAE</sequence>
<evidence type="ECO:0000256" key="2">
    <source>
        <dbReference type="ARBA" id="ARBA00022679"/>
    </source>
</evidence>
<dbReference type="SMART" id="SM00220">
    <property type="entry name" value="S_TKc"/>
    <property type="match status" value="1"/>
</dbReference>
<protein>
    <recommendedName>
        <fullName evidence="6">Protein kinase domain-containing protein</fullName>
    </recommendedName>
</protein>
<evidence type="ECO:0000256" key="4">
    <source>
        <dbReference type="ARBA" id="ARBA00022777"/>
    </source>
</evidence>
<dbReference type="PANTHER" id="PTHR24058">
    <property type="entry name" value="DUAL SPECIFICITY PROTEIN KINASE"/>
    <property type="match status" value="1"/>
</dbReference>
<dbReference type="GO" id="GO:0004674">
    <property type="term" value="F:protein serine/threonine kinase activity"/>
    <property type="evidence" value="ECO:0007669"/>
    <property type="project" value="UniProtKB-KW"/>
</dbReference>
<accession>A0A9P3UJE7</accession>
<dbReference type="PANTHER" id="PTHR24058:SF28">
    <property type="entry name" value="SERINE_THREONINE-PROTEIN KINASE MINIBRAIN"/>
    <property type="match status" value="1"/>
</dbReference>